<accession>Q30WF6</accession>
<dbReference type="EMBL" id="CP000112">
    <property type="protein sequence ID" value="ABB39990.1"/>
    <property type="molecule type" value="Genomic_DNA"/>
</dbReference>
<feature type="region of interest" description="Disordered" evidence="5">
    <location>
        <begin position="389"/>
        <end position="439"/>
    </location>
</feature>
<dbReference type="InterPro" id="IPR002078">
    <property type="entry name" value="Sigma_54_int"/>
</dbReference>
<evidence type="ECO:0000259" key="6">
    <source>
        <dbReference type="PROSITE" id="PS50045"/>
    </source>
</evidence>
<dbReference type="Pfam" id="PF13426">
    <property type="entry name" value="PAS_9"/>
    <property type="match status" value="1"/>
</dbReference>
<dbReference type="SMART" id="SM00382">
    <property type="entry name" value="AAA"/>
    <property type="match status" value="1"/>
</dbReference>
<evidence type="ECO:0000313" key="10">
    <source>
        <dbReference type="Proteomes" id="UP000002710"/>
    </source>
</evidence>
<dbReference type="SUPFAM" id="SSF52540">
    <property type="entry name" value="P-loop containing nucleoside triphosphate hydrolases"/>
    <property type="match status" value="1"/>
</dbReference>
<dbReference type="Pfam" id="PF00158">
    <property type="entry name" value="Sigma54_activat"/>
    <property type="match status" value="1"/>
</dbReference>
<feature type="domain" description="PAS" evidence="7">
    <location>
        <begin position="12"/>
        <end position="50"/>
    </location>
</feature>
<dbReference type="PROSITE" id="PS00675">
    <property type="entry name" value="SIGMA54_INTERACT_1"/>
    <property type="match status" value="1"/>
</dbReference>
<keyword evidence="10" id="KW-1185">Reference proteome</keyword>
<dbReference type="Gene3D" id="1.10.10.60">
    <property type="entry name" value="Homeodomain-like"/>
    <property type="match status" value="1"/>
</dbReference>
<sequence length="494" mass="53854">MTAPLTIPCETIMQSIADGVFTVDLQWNITFFNSAAESITGIRAQEAVGRKCWEVLRSSLCDGQCALDACMHRNVNVSGKSIFIVRSDGTRVPISISAAPLRDPQGELIGGVETFRDLSEVTLLRKEMQSQYGIEDIVGKSPALSRIFAILPPVARSGSSVLLTGESGTGKELFARALHNHSERAQQPFIAVNCAALPPALLESELFGYKKGAFTDARKDKPGRLALAHGGTLFLDEIGDMPLPLQAKLLRVLQEKKFDPLGGIAPEEADVRIIAATNSNMEQLVEQGGFRRDLYFRLNVVRMELPALRERRSDIPLLAAHFVQRFNTLQNKQVQGLSEDVLATLMRHEFSGNVRELENIIEYAFILCSSGFIQMEHLPDYLQHSTAASGGIGPDSAAHPAPRTPGTTSSLPPAASAPDSVNGAHRHAAFPPSVPQEALTPQNAADRTMTMRDIKKQAVLQALARHGGRRMAACRDLDISKDTLRRILNQPDKA</sequence>
<dbReference type="CDD" id="cd00009">
    <property type="entry name" value="AAA"/>
    <property type="match status" value="1"/>
</dbReference>
<dbReference type="SMART" id="SM00091">
    <property type="entry name" value="PAS"/>
    <property type="match status" value="1"/>
</dbReference>
<dbReference type="SUPFAM" id="SSF55785">
    <property type="entry name" value="PYP-like sensor domain (PAS domain)"/>
    <property type="match status" value="1"/>
</dbReference>
<dbReference type="InterPro" id="IPR003593">
    <property type="entry name" value="AAA+_ATPase"/>
</dbReference>
<dbReference type="InterPro" id="IPR000700">
    <property type="entry name" value="PAS-assoc_C"/>
</dbReference>
<dbReference type="RefSeq" id="WP_011368943.1">
    <property type="nucleotide sequence ID" value="NC_007519.1"/>
</dbReference>
<dbReference type="Gene3D" id="1.10.8.60">
    <property type="match status" value="1"/>
</dbReference>
<dbReference type="InterPro" id="IPR009057">
    <property type="entry name" value="Homeodomain-like_sf"/>
</dbReference>
<dbReference type="InterPro" id="IPR035965">
    <property type="entry name" value="PAS-like_dom_sf"/>
</dbReference>
<dbReference type="GO" id="GO:0005524">
    <property type="term" value="F:ATP binding"/>
    <property type="evidence" value="ECO:0007669"/>
    <property type="project" value="UniProtKB-KW"/>
</dbReference>
<dbReference type="Proteomes" id="UP000002710">
    <property type="component" value="Chromosome"/>
</dbReference>
<organism evidence="9 10">
    <name type="scientific">Oleidesulfovibrio alaskensis (strain ATCC BAA-1058 / DSM 17464 / G20)</name>
    <name type="common">Desulfovibrio alaskensis</name>
    <dbReference type="NCBI Taxonomy" id="207559"/>
    <lineage>
        <taxon>Bacteria</taxon>
        <taxon>Pseudomonadati</taxon>
        <taxon>Thermodesulfobacteriota</taxon>
        <taxon>Desulfovibrionia</taxon>
        <taxon>Desulfovibrionales</taxon>
        <taxon>Desulfovibrionaceae</taxon>
        <taxon>Oleidesulfovibrio</taxon>
    </lineage>
</organism>
<dbReference type="Pfam" id="PF02954">
    <property type="entry name" value="HTH_8"/>
    <property type="match status" value="1"/>
</dbReference>
<dbReference type="InterPro" id="IPR002197">
    <property type="entry name" value="HTH_Fis"/>
</dbReference>
<gene>
    <name evidence="9" type="ordered locus">Dde_3196</name>
</gene>
<keyword evidence="4" id="KW-0804">Transcription</keyword>
<evidence type="ECO:0000256" key="5">
    <source>
        <dbReference type="SAM" id="MobiDB-lite"/>
    </source>
</evidence>
<dbReference type="AlphaFoldDB" id="Q30WF6"/>
<dbReference type="PROSITE" id="PS50112">
    <property type="entry name" value="PAS"/>
    <property type="match status" value="1"/>
</dbReference>
<evidence type="ECO:0000256" key="3">
    <source>
        <dbReference type="ARBA" id="ARBA00023015"/>
    </source>
</evidence>
<dbReference type="Pfam" id="PF25601">
    <property type="entry name" value="AAA_lid_14"/>
    <property type="match status" value="1"/>
</dbReference>
<dbReference type="PROSITE" id="PS50045">
    <property type="entry name" value="SIGMA54_INTERACT_4"/>
    <property type="match status" value="1"/>
</dbReference>
<feature type="domain" description="PAC" evidence="8">
    <location>
        <begin position="78"/>
        <end position="130"/>
    </location>
</feature>
<evidence type="ECO:0000256" key="1">
    <source>
        <dbReference type="ARBA" id="ARBA00022741"/>
    </source>
</evidence>
<dbReference type="FunFam" id="3.40.50.300:FF:000006">
    <property type="entry name" value="DNA-binding transcriptional regulator NtrC"/>
    <property type="match status" value="1"/>
</dbReference>
<evidence type="ECO:0000259" key="7">
    <source>
        <dbReference type="PROSITE" id="PS50112"/>
    </source>
</evidence>
<evidence type="ECO:0000256" key="4">
    <source>
        <dbReference type="ARBA" id="ARBA00023163"/>
    </source>
</evidence>
<name>Q30WF6_OLEA2</name>
<dbReference type="Gene3D" id="3.30.450.20">
    <property type="entry name" value="PAS domain"/>
    <property type="match status" value="1"/>
</dbReference>
<dbReference type="PROSITE" id="PS50113">
    <property type="entry name" value="PAC"/>
    <property type="match status" value="1"/>
</dbReference>
<dbReference type="GO" id="GO:0006355">
    <property type="term" value="P:regulation of DNA-templated transcription"/>
    <property type="evidence" value="ECO:0007669"/>
    <property type="project" value="InterPro"/>
</dbReference>
<keyword evidence="2" id="KW-0067">ATP-binding</keyword>
<keyword evidence="1" id="KW-0547">Nucleotide-binding</keyword>
<dbReference type="InterPro" id="IPR000014">
    <property type="entry name" value="PAS"/>
</dbReference>
<reference evidence="9 10" key="1">
    <citation type="journal article" date="2011" name="J. Bacteriol.">
        <title>Complete genome sequence and updated annotation of Desulfovibrio alaskensis G20.</title>
        <authorList>
            <person name="Hauser L.J."/>
            <person name="Land M.L."/>
            <person name="Brown S.D."/>
            <person name="Larimer F."/>
            <person name="Keller K.L."/>
            <person name="Rapp-Giles B.J."/>
            <person name="Price M.N."/>
            <person name="Lin M."/>
            <person name="Bruce D.C."/>
            <person name="Detter J.C."/>
            <person name="Tapia R."/>
            <person name="Han C.S."/>
            <person name="Goodwin L.A."/>
            <person name="Cheng J.F."/>
            <person name="Pitluck S."/>
            <person name="Copeland A."/>
            <person name="Lucas S."/>
            <person name="Nolan M."/>
            <person name="Lapidus A.L."/>
            <person name="Palumbo A.V."/>
            <person name="Wall J.D."/>
        </authorList>
    </citation>
    <scope>NUCLEOTIDE SEQUENCE [LARGE SCALE GENOMIC DNA]</scope>
    <source>
        <strain evidence="10">ATCC BAA 1058 / DSM 17464 / G20</strain>
    </source>
</reference>
<feature type="compositionally biased region" description="Low complexity" evidence="5">
    <location>
        <begin position="404"/>
        <end position="418"/>
    </location>
</feature>
<dbReference type="HOGENOM" id="CLU_000445_8_1_7"/>
<keyword evidence="3" id="KW-0805">Transcription regulation</keyword>
<feature type="domain" description="Sigma-54 factor interaction" evidence="6">
    <location>
        <begin position="137"/>
        <end position="366"/>
    </location>
</feature>
<dbReference type="NCBIfam" id="TIGR00229">
    <property type="entry name" value="sensory_box"/>
    <property type="match status" value="1"/>
</dbReference>
<dbReference type="SUPFAM" id="SSF46689">
    <property type="entry name" value="Homeodomain-like"/>
    <property type="match status" value="1"/>
</dbReference>
<protein>
    <submittedName>
        <fullName evidence="9">PAS modulated sigma54 specific transcriptional regulator, Fis family</fullName>
    </submittedName>
</protein>
<dbReference type="STRING" id="207559.Dde_3196"/>
<evidence type="ECO:0000313" key="9">
    <source>
        <dbReference type="EMBL" id="ABB39990.1"/>
    </source>
</evidence>
<dbReference type="eggNOG" id="COG3829">
    <property type="taxonomic scope" value="Bacteria"/>
</dbReference>
<dbReference type="Gene3D" id="3.40.50.300">
    <property type="entry name" value="P-loop containing nucleotide triphosphate hydrolases"/>
    <property type="match status" value="1"/>
</dbReference>
<evidence type="ECO:0000256" key="2">
    <source>
        <dbReference type="ARBA" id="ARBA00022840"/>
    </source>
</evidence>
<dbReference type="CDD" id="cd00130">
    <property type="entry name" value="PAS"/>
    <property type="match status" value="1"/>
</dbReference>
<dbReference type="InterPro" id="IPR025943">
    <property type="entry name" value="Sigma_54_int_dom_ATP-bd_2"/>
</dbReference>
<dbReference type="PROSITE" id="PS00676">
    <property type="entry name" value="SIGMA54_INTERACT_2"/>
    <property type="match status" value="1"/>
</dbReference>
<dbReference type="InterPro" id="IPR058031">
    <property type="entry name" value="AAA_lid_NorR"/>
</dbReference>
<evidence type="ECO:0000259" key="8">
    <source>
        <dbReference type="PROSITE" id="PS50113"/>
    </source>
</evidence>
<dbReference type="PANTHER" id="PTHR32071">
    <property type="entry name" value="TRANSCRIPTIONAL REGULATORY PROTEIN"/>
    <property type="match status" value="1"/>
</dbReference>
<dbReference type="GO" id="GO:0043565">
    <property type="term" value="F:sequence-specific DNA binding"/>
    <property type="evidence" value="ECO:0007669"/>
    <property type="project" value="InterPro"/>
</dbReference>
<dbReference type="InterPro" id="IPR027417">
    <property type="entry name" value="P-loop_NTPase"/>
</dbReference>
<dbReference type="InterPro" id="IPR025662">
    <property type="entry name" value="Sigma_54_int_dom_ATP-bd_1"/>
</dbReference>
<dbReference type="KEGG" id="dde:Dde_3196"/>
<proteinExistence type="predicted"/>